<keyword evidence="2" id="KW-0808">Transferase</keyword>
<feature type="domain" description="Glycosyltransferase 2-like" evidence="3">
    <location>
        <begin position="6"/>
        <end position="177"/>
    </location>
</feature>
<organism evidence="4 5">
    <name type="scientific">Parasutterella secunda</name>
    <dbReference type="NCBI Taxonomy" id="626947"/>
    <lineage>
        <taxon>Bacteria</taxon>
        <taxon>Pseudomonadati</taxon>
        <taxon>Pseudomonadota</taxon>
        <taxon>Betaproteobacteria</taxon>
        <taxon>Burkholderiales</taxon>
        <taxon>Sutterellaceae</taxon>
        <taxon>Parasutterella</taxon>
    </lineage>
</organism>
<keyword evidence="1" id="KW-0328">Glycosyltransferase</keyword>
<dbReference type="Proteomes" id="UP000777002">
    <property type="component" value="Unassembled WGS sequence"/>
</dbReference>
<evidence type="ECO:0000313" key="5">
    <source>
        <dbReference type="Proteomes" id="UP000777002"/>
    </source>
</evidence>
<dbReference type="InterPro" id="IPR001173">
    <property type="entry name" value="Glyco_trans_2-like"/>
</dbReference>
<evidence type="ECO:0000256" key="2">
    <source>
        <dbReference type="ARBA" id="ARBA00022679"/>
    </source>
</evidence>
<gene>
    <name evidence="4" type="ORF">H5985_06805</name>
</gene>
<protein>
    <submittedName>
        <fullName evidence="4">Glycosyltransferase</fullName>
    </submittedName>
</protein>
<dbReference type="EMBL" id="JACJKX010000012">
    <property type="protein sequence ID" value="MBM6928973.1"/>
    <property type="molecule type" value="Genomic_DNA"/>
</dbReference>
<comment type="caution">
    <text evidence="4">The sequence shown here is derived from an EMBL/GenBank/DDBJ whole genome shotgun (WGS) entry which is preliminary data.</text>
</comment>
<accession>A0ABS2GT44</accession>
<dbReference type="RefSeq" id="WP_205050563.1">
    <property type="nucleotide sequence ID" value="NZ_JACJKX010000012.1"/>
</dbReference>
<dbReference type="PANTHER" id="PTHR22916:SF51">
    <property type="entry name" value="GLYCOSYLTRANSFERASE EPSH-RELATED"/>
    <property type="match status" value="1"/>
</dbReference>
<dbReference type="Gene3D" id="3.90.550.10">
    <property type="entry name" value="Spore Coat Polysaccharide Biosynthesis Protein SpsA, Chain A"/>
    <property type="match status" value="1"/>
</dbReference>
<reference evidence="4 5" key="1">
    <citation type="journal article" date="2021" name="Sci. Rep.">
        <title>The distribution of antibiotic resistance genes in chicken gut microbiota commensals.</title>
        <authorList>
            <person name="Juricova H."/>
            <person name="Matiasovicova J."/>
            <person name="Kubasova T."/>
            <person name="Cejkova D."/>
            <person name="Rychlik I."/>
        </authorList>
    </citation>
    <scope>NUCLEOTIDE SEQUENCE [LARGE SCALE GENOMIC DNA]</scope>
    <source>
        <strain evidence="4 5">An562</strain>
    </source>
</reference>
<keyword evidence="5" id="KW-1185">Reference proteome</keyword>
<sequence length="369" mass="42667">MPILVSVIVPIFNAEKYLLTCIESIAKQKINGDMEIICVDDGSSDKSICILHNLASIYHQIQILQQSNQGSSAARNFGLDKASGKYIVFVDADDKLGGKSYTGNELQSLIDPLENDASIDFSVGRVNVVHEFDSNRKLSDANYYKLPFFGKKQLSDQEIFQLHCSAWSKCFRKKIIDELSLRYPLNLHFEDAYWHSCYMCKHHVGYGVDRVVYSYFRRESGIMFKTFQSKDSKLAFEHVLIAELIYQNFQKLNLLDQKLELILKIFETSYHFALWHSPEKDALLIMWKTGEILRKNQIKCTNSTLLSNLKSGLPERIFSYDKNIEKEAIKWRKLVEILEKIFPPNTFRRKVAVNLIVAAYSRLGQHLFH</sequence>
<evidence type="ECO:0000259" key="3">
    <source>
        <dbReference type="Pfam" id="PF00535"/>
    </source>
</evidence>
<name>A0ABS2GT44_9BURK</name>
<dbReference type="SUPFAM" id="SSF53448">
    <property type="entry name" value="Nucleotide-diphospho-sugar transferases"/>
    <property type="match status" value="1"/>
</dbReference>
<evidence type="ECO:0000256" key="1">
    <source>
        <dbReference type="ARBA" id="ARBA00022676"/>
    </source>
</evidence>
<proteinExistence type="predicted"/>
<dbReference type="CDD" id="cd00761">
    <property type="entry name" value="Glyco_tranf_GTA_type"/>
    <property type="match status" value="1"/>
</dbReference>
<dbReference type="InterPro" id="IPR029044">
    <property type="entry name" value="Nucleotide-diphossugar_trans"/>
</dbReference>
<evidence type="ECO:0000313" key="4">
    <source>
        <dbReference type="EMBL" id="MBM6928973.1"/>
    </source>
</evidence>
<dbReference type="Pfam" id="PF00535">
    <property type="entry name" value="Glycos_transf_2"/>
    <property type="match status" value="1"/>
</dbReference>
<dbReference type="PANTHER" id="PTHR22916">
    <property type="entry name" value="GLYCOSYLTRANSFERASE"/>
    <property type="match status" value="1"/>
</dbReference>